<dbReference type="PANTHER" id="PTHR23220">
    <property type="entry name" value="INTEGRIN ALPHA"/>
    <property type="match status" value="1"/>
</dbReference>
<dbReference type="PRINTS" id="PR01185">
    <property type="entry name" value="INTEGRINA"/>
</dbReference>
<dbReference type="InterPro" id="IPR013519">
    <property type="entry name" value="Int_alpha_beta-p"/>
</dbReference>
<dbReference type="PROSITE" id="PS51470">
    <property type="entry name" value="FG_GAP"/>
    <property type="match status" value="1"/>
</dbReference>
<dbReference type="SMART" id="SM00191">
    <property type="entry name" value="Int_alpha"/>
    <property type="match status" value="2"/>
</dbReference>
<dbReference type="Pfam" id="PF01839">
    <property type="entry name" value="FG-GAP"/>
    <property type="match status" value="1"/>
</dbReference>
<dbReference type="InterPro" id="IPR028994">
    <property type="entry name" value="Integrin_alpha_N"/>
</dbReference>
<sequence length="291" mass="32558">MVNFVSSPAQKSRSEYTSTATSERQAVSFGMEMSQTGFSAHYSKDWVMLGAVGAYDWNGTVVMIKSDAIVTPGNNSFQTKAEERNEPLAAYLGYSVTSASVHGEQIYIAGQPRHNHTGQVIVYQMNGHNIIVLQTLKGEQIGSYFGSVLTTVDVDDDSLTDILLVGAPMYMGSEKQEQGKVYVYRIDKVFFLHLHSAPGLEAGNMLEENLVSRSQEVARWSFMDYQMRGCCSSGTGLAVYSSINCHFEKRRAVQSVRRHNEESRVSAERHVCVKSELWRHIQTTNQKRQCE</sequence>
<evidence type="ECO:0000256" key="2">
    <source>
        <dbReference type="ARBA" id="ARBA00022737"/>
    </source>
</evidence>
<keyword evidence="5" id="KW-0401">Integrin</keyword>
<keyword evidence="2" id="KW-0677">Repeat</keyword>
<reference evidence="6" key="1">
    <citation type="submission" date="2023-07" db="EMBL/GenBank/DDBJ databases">
        <authorList>
            <person name="Stuckert A."/>
        </authorList>
    </citation>
    <scope>NUCLEOTIDE SEQUENCE</scope>
</reference>
<comment type="similarity">
    <text evidence="5">Belongs to the integrin alpha chain family.</text>
</comment>
<evidence type="ECO:0000256" key="5">
    <source>
        <dbReference type="RuleBase" id="RU003762"/>
    </source>
</evidence>
<dbReference type="InterPro" id="IPR013517">
    <property type="entry name" value="FG-GAP"/>
</dbReference>
<keyword evidence="5" id="KW-0130">Cell adhesion</keyword>
<comment type="caution">
    <text evidence="6">The sequence shown here is derived from an EMBL/GenBank/DDBJ whole genome shotgun (WGS) entry which is preliminary data.</text>
</comment>
<dbReference type="Gene3D" id="2.130.10.130">
    <property type="entry name" value="Integrin alpha, N-terminal"/>
    <property type="match status" value="1"/>
</dbReference>
<gene>
    <name evidence="6" type="ORF">RIMI_LOCUS3870956</name>
</gene>
<dbReference type="EMBL" id="CAUEEQ010005979">
    <property type="protein sequence ID" value="CAJ0929599.1"/>
    <property type="molecule type" value="Genomic_DNA"/>
</dbReference>
<accession>A0ABN9KZR6</accession>
<evidence type="ECO:0000256" key="1">
    <source>
        <dbReference type="ARBA" id="ARBA00022729"/>
    </source>
</evidence>
<keyword evidence="3" id="KW-0325">Glycoprotein</keyword>
<evidence type="ECO:0000256" key="3">
    <source>
        <dbReference type="ARBA" id="ARBA00023180"/>
    </source>
</evidence>
<keyword evidence="1" id="KW-0732">Signal</keyword>
<dbReference type="PANTHER" id="PTHR23220:SF22">
    <property type="entry name" value="INTEGRIN ALPHA-1"/>
    <property type="match status" value="1"/>
</dbReference>
<protein>
    <submittedName>
        <fullName evidence="6">Uncharacterized protein</fullName>
    </submittedName>
</protein>
<evidence type="ECO:0000256" key="4">
    <source>
        <dbReference type="PROSITE-ProRule" id="PRU00803"/>
    </source>
</evidence>
<keyword evidence="7" id="KW-1185">Reference proteome</keyword>
<proteinExistence type="inferred from homology"/>
<name>A0ABN9KZR6_9NEOB</name>
<evidence type="ECO:0000313" key="7">
    <source>
        <dbReference type="Proteomes" id="UP001176940"/>
    </source>
</evidence>
<evidence type="ECO:0000313" key="6">
    <source>
        <dbReference type="EMBL" id="CAJ0929599.1"/>
    </source>
</evidence>
<dbReference type="Proteomes" id="UP001176940">
    <property type="component" value="Unassembled WGS sequence"/>
</dbReference>
<comment type="subcellular location">
    <subcellularLocation>
        <location evidence="5">Membrane</location>
        <topology evidence="5">Single-pass type I membrane protein</topology>
    </subcellularLocation>
</comment>
<dbReference type="SUPFAM" id="SSF69318">
    <property type="entry name" value="Integrin alpha N-terminal domain"/>
    <property type="match status" value="1"/>
</dbReference>
<feature type="repeat" description="FG-GAP" evidence="4">
    <location>
        <begin position="131"/>
        <end position="193"/>
    </location>
</feature>
<dbReference type="InterPro" id="IPR000413">
    <property type="entry name" value="Integrin_alpha"/>
</dbReference>
<organism evidence="6 7">
    <name type="scientific">Ranitomeya imitator</name>
    <name type="common">mimic poison frog</name>
    <dbReference type="NCBI Taxonomy" id="111125"/>
    <lineage>
        <taxon>Eukaryota</taxon>
        <taxon>Metazoa</taxon>
        <taxon>Chordata</taxon>
        <taxon>Craniata</taxon>
        <taxon>Vertebrata</taxon>
        <taxon>Euteleostomi</taxon>
        <taxon>Amphibia</taxon>
        <taxon>Batrachia</taxon>
        <taxon>Anura</taxon>
        <taxon>Neobatrachia</taxon>
        <taxon>Hyloidea</taxon>
        <taxon>Dendrobatidae</taxon>
        <taxon>Dendrobatinae</taxon>
        <taxon>Ranitomeya</taxon>
    </lineage>
</organism>
<keyword evidence="5" id="KW-0675">Receptor</keyword>